<dbReference type="InterPro" id="IPR029047">
    <property type="entry name" value="HSP70_peptide-bd_sf"/>
</dbReference>
<dbReference type="PROSITE" id="PS00297">
    <property type="entry name" value="HSP70_1"/>
    <property type="match status" value="1"/>
</dbReference>
<evidence type="ECO:0000256" key="2">
    <source>
        <dbReference type="ARBA" id="ARBA00022741"/>
    </source>
</evidence>
<dbReference type="Pfam" id="PF00012">
    <property type="entry name" value="HSP70"/>
    <property type="match status" value="2"/>
</dbReference>
<dbReference type="Gene3D" id="3.30.420.40">
    <property type="match status" value="1"/>
</dbReference>
<protein>
    <submittedName>
        <fullName evidence="4">Uncharacterized protein</fullName>
    </submittedName>
</protein>
<evidence type="ECO:0000256" key="1">
    <source>
        <dbReference type="ARBA" id="ARBA00007381"/>
    </source>
</evidence>
<dbReference type="Gene3D" id="1.20.1270.10">
    <property type="match status" value="1"/>
</dbReference>
<dbReference type="SUPFAM" id="SSF100920">
    <property type="entry name" value="Heat shock protein 70kD (HSP70), peptide-binding domain"/>
    <property type="match status" value="1"/>
</dbReference>
<dbReference type="InterPro" id="IPR029048">
    <property type="entry name" value="HSP70_C_sf"/>
</dbReference>
<dbReference type="PANTHER" id="PTHR19375">
    <property type="entry name" value="HEAT SHOCK PROTEIN 70KDA"/>
    <property type="match status" value="1"/>
</dbReference>
<keyword evidence="2" id="KW-0547">Nucleotide-binding</keyword>
<proteinExistence type="inferred from homology"/>
<evidence type="ECO:0000313" key="4">
    <source>
        <dbReference type="EMBL" id="SPC89241.1"/>
    </source>
</evidence>
<dbReference type="PRINTS" id="PR00301">
    <property type="entry name" value="HEATSHOCK70"/>
</dbReference>
<organism evidence="4">
    <name type="scientific">Fagus sylvatica</name>
    <name type="common">Beechnut</name>
    <dbReference type="NCBI Taxonomy" id="28930"/>
    <lineage>
        <taxon>Eukaryota</taxon>
        <taxon>Viridiplantae</taxon>
        <taxon>Streptophyta</taxon>
        <taxon>Embryophyta</taxon>
        <taxon>Tracheophyta</taxon>
        <taxon>Spermatophyta</taxon>
        <taxon>Magnoliopsida</taxon>
        <taxon>eudicotyledons</taxon>
        <taxon>Gunneridae</taxon>
        <taxon>Pentapetalae</taxon>
        <taxon>rosids</taxon>
        <taxon>fabids</taxon>
        <taxon>Fagales</taxon>
        <taxon>Fagaceae</taxon>
        <taxon>Fagus</taxon>
    </lineage>
</organism>
<dbReference type="GO" id="GO:0140662">
    <property type="term" value="F:ATP-dependent protein folding chaperone"/>
    <property type="evidence" value="ECO:0007669"/>
    <property type="project" value="InterPro"/>
</dbReference>
<keyword evidence="3" id="KW-0067">ATP-binding</keyword>
<dbReference type="InterPro" id="IPR043129">
    <property type="entry name" value="ATPase_NBD"/>
</dbReference>
<sequence>MADQGKWPAIGIDLGTTYSCVAVWQHERVEIIVNDQGNRTTPSYVAFTAKERLVGDVAMNQMSILIPRNTPIPTKKERFYTTSHDNQTYALLLIYEGERARTEDNNFLGEFELFDIPPAPRARSFTNDNTNDKTRLSSEEIERMVQDAERYKAEDDEHREKIKAMVALENYAYNMRNTIKDKKIGAKLAPASMKKIEDSIEQVIQWLDVPQLMDSEEYEDKLETLKSICTPIIAKIS</sequence>
<reference evidence="4" key="1">
    <citation type="submission" date="2018-02" db="EMBL/GenBank/DDBJ databases">
        <authorList>
            <person name="Cohen D.B."/>
            <person name="Kent A.D."/>
        </authorList>
    </citation>
    <scope>NUCLEOTIDE SEQUENCE</scope>
</reference>
<dbReference type="InterPro" id="IPR013126">
    <property type="entry name" value="Hsp_70_fam"/>
</dbReference>
<accession>A0A2N9FQN6</accession>
<dbReference type="SUPFAM" id="SSF100934">
    <property type="entry name" value="Heat shock protein 70kD (HSP70), C-terminal subdomain"/>
    <property type="match status" value="1"/>
</dbReference>
<dbReference type="SUPFAM" id="SSF53067">
    <property type="entry name" value="Actin-like ATPase domain"/>
    <property type="match status" value="1"/>
</dbReference>
<dbReference type="FunFam" id="3.30.420.40:FF:000028">
    <property type="entry name" value="heat shock 70 kDa protein-like"/>
    <property type="match status" value="1"/>
</dbReference>
<dbReference type="AlphaFoldDB" id="A0A2N9FQN6"/>
<dbReference type="EMBL" id="OIVN01001053">
    <property type="protein sequence ID" value="SPC89241.1"/>
    <property type="molecule type" value="Genomic_DNA"/>
</dbReference>
<comment type="similarity">
    <text evidence="1">Belongs to the heat shock protein 70 family.</text>
</comment>
<gene>
    <name evidence="4" type="ORF">FSB_LOCUS17123</name>
</gene>
<dbReference type="GO" id="GO:0005524">
    <property type="term" value="F:ATP binding"/>
    <property type="evidence" value="ECO:0007669"/>
    <property type="project" value="UniProtKB-KW"/>
</dbReference>
<name>A0A2N9FQN6_FAGSY</name>
<evidence type="ECO:0000256" key="3">
    <source>
        <dbReference type="ARBA" id="ARBA00022840"/>
    </source>
</evidence>
<dbReference type="InterPro" id="IPR018181">
    <property type="entry name" value="Heat_shock_70_CS"/>
</dbReference>